<accession>A0A3B4Z8L7</accession>
<dbReference type="AlphaFoldDB" id="A0A3B4Z8L7"/>
<protein>
    <submittedName>
        <fullName evidence="15">Uncharacterized protein</fullName>
    </submittedName>
</protein>
<comment type="subcellular location">
    <subcellularLocation>
        <location evidence="4">Endomembrane system</location>
        <topology evidence="4">Peripheral membrane protein</topology>
    </subcellularLocation>
    <subcellularLocation>
        <location evidence="5">Endoplasmic reticulum membrane</location>
    </subcellularLocation>
</comment>
<keyword evidence="11" id="KW-0560">Oxidoreductase</keyword>
<comment type="cofactor">
    <cofactor evidence="2">
        <name>NADP(+)</name>
        <dbReference type="ChEBI" id="CHEBI:58349"/>
    </cofactor>
</comment>
<dbReference type="GO" id="GO:0051786">
    <property type="term" value="F:all-trans-retinol 13,14-reductase activity"/>
    <property type="evidence" value="ECO:0007669"/>
    <property type="project" value="TreeGrafter"/>
</dbReference>
<evidence type="ECO:0000256" key="10">
    <source>
        <dbReference type="ARBA" id="ARBA00022857"/>
    </source>
</evidence>
<evidence type="ECO:0000313" key="15">
    <source>
        <dbReference type="Ensembl" id="ENSSPAP00000004925.1"/>
    </source>
</evidence>
<evidence type="ECO:0000256" key="2">
    <source>
        <dbReference type="ARBA" id="ARBA00001937"/>
    </source>
</evidence>
<evidence type="ECO:0000256" key="11">
    <source>
        <dbReference type="ARBA" id="ARBA00023002"/>
    </source>
</evidence>
<evidence type="ECO:0000256" key="14">
    <source>
        <dbReference type="ARBA" id="ARBA00023136"/>
    </source>
</evidence>
<evidence type="ECO:0000256" key="7">
    <source>
        <dbReference type="ARBA" id="ARBA00022729"/>
    </source>
</evidence>
<keyword evidence="7" id="KW-0732">Signal</keyword>
<comment type="cofactor">
    <cofactor evidence="1">
        <name>NAD(+)</name>
        <dbReference type="ChEBI" id="CHEBI:57540"/>
    </cofactor>
</comment>
<evidence type="ECO:0000256" key="1">
    <source>
        <dbReference type="ARBA" id="ARBA00001911"/>
    </source>
</evidence>
<dbReference type="Ensembl" id="ENSSPAT00000005019.1">
    <property type="protein sequence ID" value="ENSSPAP00000004925.1"/>
    <property type="gene ID" value="ENSSPAG00000003818.1"/>
</dbReference>
<keyword evidence="8" id="KW-0256">Endoplasmic reticulum</keyword>
<evidence type="ECO:0000256" key="3">
    <source>
        <dbReference type="ARBA" id="ARBA00001974"/>
    </source>
</evidence>
<sequence>METEKSLLRKYHCCLSPLHQPKIPPGRKDHQVEYIDAGTPITNTHYIGAPKGEIYGADHGVARFSPDLNATVRPQTPLKNLYLTGQDVFVCGFAGALAGALTCGSVILNRNLHLDAIALAKKTKFMREKLKGE</sequence>
<dbReference type="GeneTree" id="ENSGT00390000017613"/>
<evidence type="ECO:0000256" key="4">
    <source>
        <dbReference type="ARBA" id="ARBA00004184"/>
    </source>
</evidence>
<evidence type="ECO:0000256" key="9">
    <source>
        <dbReference type="ARBA" id="ARBA00022827"/>
    </source>
</evidence>
<keyword evidence="9" id="KW-0274">FAD</keyword>
<evidence type="ECO:0000256" key="13">
    <source>
        <dbReference type="ARBA" id="ARBA00023098"/>
    </source>
</evidence>
<keyword evidence="10" id="KW-0521">NADP</keyword>
<keyword evidence="12" id="KW-0520">NAD</keyword>
<evidence type="ECO:0000256" key="5">
    <source>
        <dbReference type="ARBA" id="ARBA00004586"/>
    </source>
</evidence>
<dbReference type="PANTHER" id="PTHR46091:SF1">
    <property type="entry name" value="ALL-TRANS-RETINOL 13,14-REDUCTASE"/>
    <property type="match status" value="1"/>
</dbReference>
<evidence type="ECO:0000256" key="6">
    <source>
        <dbReference type="ARBA" id="ARBA00022630"/>
    </source>
</evidence>
<keyword evidence="13" id="KW-0443">Lipid metabolism</keyword>
<proteinExistence type="predicted"/>
<keyword evidence="14" id="KW-0472">Membrane</keyword>
<evidence type="ECO:0000256" key="8">
    <source>
        <dbReference type="ARBA" id="ARBA00022824"/>
    </source>
</evidence>
<organism evidence="15">
    <name type="scientific">Stegastes partitus</name>
    <name type="common">bicolor damselfish</name>
    <dbReference type="NCBI Taxonomy" id="144197"/>
    <lineage>
        <taxon>Eukaryota</taxon>
        <taxon>Metazoa</taxon>
        <taxon>Chordata</taxon>
        <taxon>Craniata</taxon>
        <taxon>Vertebrata</taxon>
        <taxon>Euteleostomi</taxon>
        <taxon>Actinopterygii</taxon>
        <taxon>Neopterygii</taxon>
        <taxon>Teleostei</taxon>
        <taxon>Neoteleostei</taxon>
        <taxon>Acanthomorphata</taxon>
        <taxon>Ovalentaria</taxon>
        <taxon>Pomacentridae</taxon>
        <taxon>Stegastes</taxon>
    </lineage>
</organism>
<evidence type="ECO:0000256" key="12">
    <source>
        <dbReference type="ARBA" id="ARBA00023027"/>
    </source>
</evidence>
<dbReference type="PANTHER" id="PTHR46091">
    <property type="entry name" value="BLR7054 PROTEIN"/>
    <property type="match status" value="1"/>
</dbReference>
<reference evidence="15" key="1">
    <citation type="submission" date="2023-09" db="UniProtKB">
        <authorList>
            <consortium name="Ensembl"/>
        </authorList>
    </citation>
    <scope>IDENTIFICATION</scope>
</reference>
<dbReference type="GO" id="GO:0005789">
    <property type="term" value="C:endoplasmic reticulum membrane"/>
    <property type="evidence" value="ECO:0007669"/>
    <property type="project" value="UniProtKB-SubCell"/>
</dbReference>
<dbReference type="InterPro" id="IPR052206">
    <property type="entry name" value="Retinol_saturase"/>
</dbReference>
<keyword evidence="6" id="KW-0285">Flavoprotein</keyword>
<comment type="cofactor">
    <cofactor evidence="3">
        <name>FAD</name>
        <dbReference type="ChEBI" id="CHEBI:57692"/>
    </cofactor>
</comment>
<dbReference type="STRING" id="144197.ENSSPAP00000004925"/>
<name>A0A3B4Z8L7_9TELE</name>